<evidence type="ECO:0000313" key="5">
    <source>
        <dbReference type="Proteomes" id="UP000663888"/>
    </source>
</evidence>
<dbReference type="SUPFAM" id="SSF81901">
    <property type="entry name" value="HCP-like"/>
    <property type="match status" value="1"/>
</dbReference>
<reference evidence="4" key="1">
    <citation type="submission" date="2021-01" db="EMBL/GenBank/DDBJ databases">
        <authorList>
            <person name="Kaushik A."/>
        </authorList>
    </citation>
    <scope>NUCLEOTIDE SEQUENCE</scope>
    <source>
        <strain evidence="4">AG4-R118</strain>
    </source>
</reference>
<sequence length="1249" mass="139528">MDLGTGNDDVGHPQEINQAHKRPEVQGSTVQTLTGASPRVINEEDAGVLQVVNNSPEAKGEDSLVAWKLLMMNQLGALDAKIKTFTGPQDFLIIDSDAKGILQQLASTKAQPFGTDGRRELGISLLETLSNIILSNLTNLQRNREYLDVACYCLDQALAFLSPDRTDAADWLFNLAKCFQLRFEVAGKMEDIDNAIFCMSNVLKLTLSGHPRQLMRIESLGIAYQRRWTRLFKSEDINKAMEHYSWALDLAPAGSAIIPTLYIRMSELFFSWSQVDKIHEVEGLERAIESQTRAITLLTEGDERLPGYLHKLGRSHHRKFKRLGQQEDIKSAIDAQTKALQLTPQDDLTRLDVMNDLGDSYQTRFASFGNPEDCNNALKLHAKAVSLAPEGNPSMSSYLASLGNSYMEQFSYTGDKNDLDKAIEYQSRAVSLTLPDDQNLPGRLNNLGLSYNFKFQSFGKLEDIDKAIELQGSADLLLAKAGRIEPALLSNLGDSFLSRYPRLHRAPDVESAILLHTRAVDATPDDHPLKPSLLHNLGSSYELRFRIASKLRNLNDINKAVEFTTRAVQLAPENHTKRATFLNDLGLGHRNRFSIQGRQEDDDQGIEYLNQAVALTPDDHRDKPSWLTNLGYAYSGRFRARKQLQDFQRAAEALSQAVALTKEGHVNVPIMLDGLAFLYYYRFEQSGDQEALDSTITYLQKSIESSHGHPVQTFNSARILARFLSSNNRSGFIGAYQLAMDCLPRVIWLGEIASRRISRTFQLSDLVEEAAAAAIRVQDISLALEWLEQGRSIVWGQFLQLKVPLDDLATVNSELATQLKEAADELHNNSTETYTPQPFEPNSYMRPLDWNVQRHHQVADHYDKLLDQVRLTPGFENFLRPKKASELVKSAQSGPVVVINVHKSRCDALILLPNATEILHVPLPNLYERKTLNLHVPFEILPRSPDNLDELEGFRGVRPKVAKDQYESMLADLWTCVVKPILEALGISTEQPPEELTHIVWNTTGPLSLLPLHAAGDYSTPRMKVFEFVISSYTPMLGVLLRANLSTSTHSRILLVGQEVTPGQAPLPGTKLELEHIKAHVKEPIRSMQLDGLNATVPAVVSAMEEYDWVHLACHAFQLPGGPLGSSFRLHEGNLELAQIMRKHFRNKGLAFLSACQTSAGEERVSNESAHIAAGMLIAGYPSVIATMWAIADQDAPLVADRVYSRLIKEGKMDYKESARALHLAIRELRGKVGEKAFTRWAPFIHIGS</sequence>
<keyword evidence="1" id="KW-0802">TPR repeat</keyword>
<feature type="domain" description="CHAT" evidence="3">
    <location>
        <begin position="970"/>
        <end position="1249"/>
    </location>
</feature>
<dbReference type="InterPro" id="IPR011990">
    <property type="entry name" value="TPR-like_helical_dom_sf"/>
</dbReference>
<evidence type="ECO:0000256" key="1">
    <source>
        <dbReference type="PROSITE-ProRule" id="PRU00339"/>
    </source>
</evidence>
<evidence type="ECO:0000259" key="3">
    <source>
        <dbReference type="Pfam" id="PF12770"/>
    </source>
</evidence>
<name>A0A8H2WWW6_9AGAM</name>
<feature type="region of interest" description="Disordered" evidence="2">
    <location>
        <begin position="1"/>
        <end position="31"/>
    </location>
</feature>
<dbReference type="InterPro" id="IPR024983">
    <property type="entry name" value="CHAT_dom"/>
</dbReference>
<feature type="repeat" description="TPR" evidence="1">
    <location>
        <begin position="541"/>
        <end position="574"/>
    </location>
</feature>
<dbReference type="AlphaFoldDB" id="A0A8H2WWW6"/>
<evidence type="ECO:0000313" key="4">
    <source>
        <dbReference type="EMBL" id="CAE6405431.1"/>
    </source>
</evidence>
<dbReference type="Proteomes" id="UP000663888">
    <property type="component" value="Unassembled WGS sequence"/>
</dbReference>
<comment type="caution">
    <text evidence="4">The sequence shown here is derived from an EMBL/GenBank/DDBJ whole genome shotgun (WGS) entry which is preliminary data.</text>
</comment>
<dbReference type="EMBL" id="CAJMWX010000158">
    <property type="protein sequence ID" value="CAE6405431.1"/>
    <property type="molecule type" value="Genomic_DNA"/>
</dbReference>
<dbReference type="SUPFAM" id="SSF48452">
    <property type="entry name" value="TPR-like"/>
    <property type="match status" value="1"/>
</dbReference>
<dbReference type="Pfam" id="PF12770">
    <property type="entry name" value="CHAT"/>
    <property type="match status" value="1"/>
</dbReference>
<dbReference type="Gene3D" id="1.25.40.10">
    <property type="entry name" value="Tetratricopeptide repeat domain"/>
    <property type="match status" value="4"/>
</dbReference>
<evidence type="ECO:0000256" key="2">
    <source>
        <dbReference type="SAM" id="MobiDB-lite"/>
    </source>
</evidence>
<proteinExistence type="predicted"/>
<dbReference type="SMART" id="SM00028">
    <property type="entry name" value="TPR"/>
    <property type="match status" value="5"/>
</dbReference>
<dbReference type="InterPro" id="IPR019734">
    <property type="entry name" value="TPR_rpt"/>
</dbReference>
<gene>
    <name evidence="4" type="ORF">RDB_LOCUS7126</name>
</gene>
<accession>A0A8H2WWW6</accession>
<dbReference type="PANTHER" id="PTHR10098">
    <property type="entry name" value="RAPSYN-RELATED"/>
    <property type="match status" value="1"/>
</dbReference>
<protein>
    <recommendedName>
        <fullName evidence="3">CHAT domain-containing protein</fullName>
    </recommendedName>
</protein>
<organism evidence="4 5">
    <name type="scientific">Rhizoctonia solani</name>
    <dbReference type="NCBI Taxonomy" id="456999"/>
    <lineage>
        <taxon>Eukaryota</taxon>
        <taxon>Fungi</taxon>
        <taxon>Dikarya</taxon>
        <taxon>Basidiomycota</taxon>
        <taxon>Agaricomycotina</taxon>
        <taxon>Agaricomycetes</taxon>
        <taxon>Cantharellales</taxon>
        <taxon>Ceratobasidiaceae</taxon>
        <taxon>Rhizoctonia</taxon>
    </lineage>
</organism>
<dbReference type="PROSITE" id="PS50005">
    <property type="entry name" value="TPR"/>
    <property type="match status" value="1"/>
</dbReference>
<dbReference type="PANTHER" id="PTHR10098:SF108">
    <property type="entry name" value="TETRATRICOPEPTIDE REPEAT PROTEIN 28"/>
    <property type="match status" value="1"/>
</dbReference>